<name>A0A2N5VQK5_9BASI</name>
<comment type="caution">
    <text evidence="2">The sequence shown here is derived from an EMBL/GenBank/DDBJ whole genome shotgun (WGS) entry which is preliminary data.</text>
</comment>
<evidence type="ECO:0000313" key="3">
    <source>
        <dbReference type="Proteomes" id="UP000235392"/>
    </source>
</evidence>
<dbReference type="AlphaFoldDB" id="A0A2N5VQK5"/>
<gene>
    <name evidence="2" type="ORF">PCASD_00229</name>
</gene>
<dbReference type="Proteomes" id="UP000235392">
    <property type="component" value="Unassembled WGS sequence"/>
</dbReference>
<evidence type="ECO:0000313" key="2">
    <source>
        <dbReference type="EMBL" id="PLW52254.1"/>
    </source>
</evidence>
<organism evidence="2 3">
    <name type="scientific">Puccinia coronata f. sp. avenae</name>
    <dbReference type="NCBI Taxonomy" id="200324"/>
    <lineage>
        <taxon>Eukaryota</taxon>
        <taxon>Fungi</taxon>
        <taxon>Dikarya</taxon>
        <taxon>Basidiomycota</taxon>
        <taxon>Pucciniomycotina</taxon>
        <taxon>Pucciniomycetes</taxon>
        <taxon>Pucciniales</taxon>
        <taxon>Pucciniaceae</taxon>
        <taxon>Puccinia</taxon>
    </lineage>
</organism>
<evidence type="ECO:0000256" key="1">
    <source>
        <dbReference type="SAM" id="MobiDB-lite"/>
    </source>
</evidence>
<protein>
    <submittedName>
        <fullName evidence="2">Uncharacterized protein</fullName>
    </submittedName>
</protein>
<dbReference type="EMBL" id="PGCI01000001">
    <property type="protein sequence ID" value="PLW52254.1"/>
    <property type="molecule type" value="Genomic_DNA"/>
</dbReference>
<feature type="compositionally biased region" description="Polar residues" evidence="1">
    <location>
        <begin position="61"/>
        <end position="76"/>
    </location>
</feature>
<accession>A0A2N5VQK5</accession>
<reference evidence="2 3" key="1">
    <citation type="submission" date="2017-11" db="EMBL/GenBank/DDBJ databases">
        <title>De novo assembly and phasing of dikaryotic genomes from two isolates of Puccinia coronata f. sp. avenae, the causal agent of oat crown rust.</title>
        <authorList>
            <person name="Miller M.E."/>
            <person name="Zhang Y."/>
            <person name="Omidvar V."/>
            <person name="Sperschneider J."/>
            <person name="Schwessinger B."/>
            <person name="Raley C."/>
            <person name="Palmer J.M."/>
            <person name="Garnica D."/>
            <person name="Upadhyaya N."/>
            <person name="Rathjen J."/>
            <person name="Taylor J.M."/>
            <person name="Park R.F."/>
            <person name="Dodds P.N."/>
            <person name="Hirsch C.D."/>
            <person name="Kianian S.F."/>
            <person name="Figueroa M."/>
        </authorList>
    </citation>
    <scope>NUCLEOTIDE SEQUENCE [LARGE SCALE GENOMIC DNA]</scope>
    <source>
        <strain evidence="2">12SD80</strain>
    </source>
</reference>
<proteinExistence type="predicted"/>
<sequence length="118" mass="12938">MLYGVPIGDNTPEAASLSQFARINQLTAGMAQVQKSMARMMKFLEESTFTPCPNPSHENADANTQQQHAPHNQSHPQALDPTFHGPTGLKFAHIARLEPPRFRTFGLPAIQATAALKF</sequence>
<feature type="region of interest" description="Disordered" evidence="1">
    <location>
        <begin position="48"/>
        <end position="87"/>
    </location>
</feature>